<protein>
    <submittedName>
        <fullName evidence="1">Uncharacterized protein</fullName>
    </submittedName>
</protein>
<dbReference type="EMBL" id="BJND01000063">
    <property type="protein sequence ID" value="GEC09046.1"/>
    <property type="molecule type" value="Genomic_DNA"/>
</dbReference>
<dbReference type="AlphaFoldDB" id="A0A4Y3VVR5"/>
<dbReference type="Proteomes" id="UP000317881">
    <property type="component" value="Unassembled WGS sequence"/>
</dbReference>
<comment type="caution">
    <text evidence="1">The sequence shown here is derived from an EMBL/GenBank/DDBJ whole genome shotgun (WGS) entry which is preliminary data.</text>
</comment>
<proteinExistence type="predicted"/>
<accession>A0A4Y3VVR5</accession>
<gene>
    <name evidence="1" type="ORF">SSP24_67010</name>
</gene>
<reference evidence="1 2" key="1">
    <citation type="submission" date="2019-06" db="EMBL/GenBank/DDBJ databases">
        <title>Whole genome shotgun sequence of Streptomyces spinoverrucosus NBRC 14228.</title>
        <authorList>
            <person name="Hosoyama A."/>
            <person name="Uohara A."/>
            <person name="Ohji S."/>
            <person name="Ichikawa N."/>
        </authorList>
    </citation>
    <scope>NUCLEOTIDE SEQUENCE [LARGE SCALE GENOMIC DNA]</scope>
    <source>
        <strain evidence="1 2">NBRC 14228</strain>
    </source>
</reference>
<name>A0A4Y3VVR5_9ACTN</name>
<sequence length="70" mass="7660">MSDQAVRCGAGDRVEEGGPGRFQGEIVVDGCGGLFLAHVEQAPSGDLRGGSVFSRRRQWRAPPRQMRFAW</sequence>
<evidence type="ECO:0000313" key="2">
    <source>
        <dbReference type="Proteomes" id="UP000317881"/>
    </source>
</evidence>
<organism evidence="1 2">
    <name type="scientific">Streptomyces spinoverrucosus</name>
    <dbReference type="NCBI Taxonomy" id="284043"/>
    <lineage>
        <taxon>Bacteria</taxon>
        <taxon>Bacillati</taxon>
        <taxon>Actinomycetota</taxon>
        <taxon>Actinomycetes</taxon>
        <taxon>Kitasatosporales</taxon>
        <taxon>Streptomycetaceae</taxon>
        <taxon>Streptomyces</taxon>
    </lineage>
</organism>
<evidence type="ECO:0000313" key="1">
    <source>
        <dbReference type="EMBL" id="GEC09046.1"/>
    </source>
</evidence>
<keyword evidence="2" id="KW-1185">Reference proteome</keyword>